<evidence type="ECO:0000256" key="2">
    <source>
        <dbReference type="ARBA" id="ARBA00022525"/>
    </source>
</evidence>
<proteinExistence type="predicted"/>
<feature type="disulfide bond" evidence="4">
    <location>
        <begin position="52"/>
        <end position="87"/>
    </location>
</feature>
<reference evidence="7" key="1">
    <citation type="journal article" date="2014" name="Science">
        <title>Nonhuman genetics. Genomic basis for the convergent evolution of electric organs.</title>
        <authorList>
            <person name="Gallant J.R."/>
            <person name="Traeger L.L."/>
            <person name="Volkening J.D."/>
            <person name="Moffett H."/>
            <person name="Chen P.H."/>
            <person name="Novina C.D."/>
            <person name="Phillips G.N.Jr."/>
            <person name="Anand R."/>
            <person name="Wells G.B."/>
            <person name="Pinch M."/>
            <person name="Guth R."/>
            <person name="Unguez G.A."/>
            <person name="Albert J.S."/>
            <person name="Zakon H.H."/>
            <person name="Samanta M.P."/>
            <person name="Sussman M.R."/>
        </authorList>
    </citation>
    <scope>NUCLEOTIDE SEQUENCE [LARGE SCALE GENOMIC DNA]</scope>
</reference>
<dbReference type="Gene3D" id="2.20.100.10">
    <property type="entry name" value="Thrombospondin type-1 (TSP1) repeat"/>
    <property type="match status" value="1"/>
</dbReference>
<dbReference type="Pfam" id="PF00090">
    <property type="entry name" value="TSP_1"/>
    <property type="match status" value="1"/>
</dbReference>
<dbReference type="InterPro" id="IPR050439">
    <property type="entry name" value="ADAMTS_ADAMTS-like"/>
</dbReference>
<reference evidence="6" key="3">
    <citation type="submission" date="2020-05" db="EMBL/GenBank/DDBJ databases">
        <title>Electrophorus electricus (electric eel) genome, fEleEle1, primary haplotype.</title>
        <authorList>
            <person name="Myers G."/>
            <person name="Meyer A."/>
            <person name="Fedrigo O."/>
            <person name="Formenti G."/>
            <person name="Rhie A."/>
            <person name="Tracey A."/>
            <person name="Sims Y."/>
            <person name="Jarvis E.D."/>
        </authorList>
    </citation>
    <scope>NUCLEOTIDE SEQUENCE [LARGE SCALE GENOMIC DNA]</scope>
</reference>
<dbReference type="SMART" id="SM00209">
    <property type="entry name" value="TSP1"/>
    <property type="match status" value="1"/>
</dbReference>
<dbReference type="PANTHER" id="PTHR13723">
    <property type="entry name" value="ADAMTS A DISINTEGRIN AND METALLOPROTEASE WITH THROMBOSPONDIN MOTIFS PROTEASE"/>
    <property type="match status" value="1"/>
</dbReference>
<reference evidence="6" key="5">
    <citation type="submission" date="2025-09" db="UniProtKB">
        <authorList>
            <consortium name="Ensembl"/>
        </authorList>
    </citation>
    <scope>IDENTIFICATION</scope>
</reference>
<keyword evidence="3 4" id="KW-1015">Disulfide bond</keyword>
<keyword evidence="7" id="KW-1185">Reference proteome</keyword>
<dbReference type="InterPro" id="IPR045371">
    <property type="entry name" value="ADAMTS_CR_3"/>
</dbReference>
<evidence type="ECO:0000313" key="7">
    <source>
        <dbReference type="Proteomes" id="UP000314983"/>
    </source>
</evidence>
<dbReference type="PANTHER" id="PTHR13723:SF142">
    <property type="entry name" value="A DISINTEGRIN AND METALLOPROTEINASE WITH THROMBOSPONDIN MOTIFS 7"/>
    <property type="match status" value="1"/>
</dbReference>
<dbReference type="GO" id="GO:0004222">
    <property type="term" value="F:metalloendopeptidase activity"/>
    <property type="evidence" value="ECO:0007669"/>
    <property type="project" value="TreeGrafter"/>
</dbReference>
<dbReference type="GO" id="GO:0031012">
    <property type="term" value="C:extracellular matrix"/>
    <property type="evidence" value="ECO:0007669"/>
    <property type="project" value="TreeGrafter"/>
</dbReference>
<dbReference type="GeneTree" id="ENSGT00940000159819"/>
<reference evidence="7" key="2">
    <citation type="journal article" date="2017" name="Sci. Adv.">
        <title>A tail of two voltages: Proteomic comparison of the three electric organs of the electric eel.</title>
        <authorList>
            <person name="Traeger L.L."/>
            <person name="Sabat G."/>
            <person name="Barrett-Wilt G.A."/>
            <person name="Wells G.B."/>
            <person name="Sussman M.R."/>
        </authorList>
    </citation>
    <scope>NUCLEOTIDE SEQUENCE [LARGE SCALE GENOMIC DNA]</scope>
</reference>
<dbReference type="GO" id="GO:0006508">
    <property type="term" value="P:proteolysis"/>
    <property type="evidence" value="ECO:0007669"/>
    <property type="project" value="TreeGrafter"/>
</dbReference>
<evidence type="ECO:0000313" key="6">
    <source>
        <dbReference type="Ensembl" id="ENSEEEP00000038758.2"/>
    </source>
</evidence>
<dbReference type="PRINTS" id="PR01857">
    <property type="entry name" value="ADAMTSFAMILY"/>
</dbReference>
<evidence type="ECO:0000256" key="1">
    <source>
        <dbReference type="ARBA" id="ARBA00004613"/>
    </source>
</evidence>
<dbReference type="InterPro" id="IPR000884">
    <property type="entry name" value="TSP1_rpt"/>
</dbReference>
<dbReference type="Proteomes" id="UP000314983">
    <property type="component" value="Chromosome 1"/>
</dbReference>
<dbReference type="OMA" id="TIFQWKD"/>
<dbReference type="Pfam" id="PF19236">
    <property type="entry name" value="ADAMTS_CR_3"/>
    <property type="match status" value="1"/>
</dbReference>
<dbReference type="Ensembl" id="ENSEEET00000039202.2">
    <property type="protein sequence ID" value="ENSEEEP00000038758.2"/>
    <property type="gene ID" value="ENSEEEG00000018392.2"/>
</dbReference>
<dbReference type="AlphaFoldDB" id="A0A4W4GQS8"/>
<accession>A0A4W4GQS8</accession>
<reference evidence="6" key="4">
    <citation type="submission" date="2025-08" db="UniProtKB">
        <authorList>
            <consortium name="Ensembl"/>
        </authorList>
    </citation>
    <scope>IDENTIFICATION</scope>
</reference>
<comment type="subcellular location">
    <subcellularLocation>
        <location evidence="1">Secreted</location>
    </subcellularLocation>
</comment>
<name>A0A4W4GQS8_ELEEL</name>
<dbReference type="InterPro" id="IPR013273">
    <property type="entry name" value="ADAMTS/ADAMTS-like"/>
</dbReference>
<dbReference type="InterPro" id="IPR036383">
    <property type="entry name" value="TSP1_rpt_sf"/>
</dbReference>
<evidence type="ECO:0000259" key="5">
    <source>
        <dbReference type="Pfam" id="PF19236"/>
    </source>
</evidence>
<feature type="disulfide bond" evidence="4">
    <location>
        <begin position="48"/>
        <end position="82"/>
    </location>
</feature>
<gene>
    <name evidence="6" type="primary">ADAMTS7</name>
</gene>
<dbReference type="PROSITE" id="PS50092">
    <property type="entry name" value="TSP1"/>
    <property type="match status" value="1"/>
</dbReference>
<dbReference type="GO" id="GO:0005576">
    <property type="term" value="C:extracellular region"/>
    <property type="evidence" value="ECO:0007669"/>
    <property type="project" value="UniProtKB-SubCell"/>
</dbReference>
<feature type="domain" description="ADAMTS/ADAMTS-like cysteine-rich" evidence="5">
    <location>
        <begin position="106"/>
        <end position="192"/>
    </location>
</feature>
<evidence type="ECO:0000256" key="4">
    <source>
        <dbReference type="PIRSR" id="PIRSR613273-3"/>
    </source>
</evidence>
<keyword evidence="2" id="KW-0964">Secreted</keyword>
<dbReference type="SUPFAM" id="SSF82895">
    <property type="entry name" value="TSP-1 type 1 repeat"/>
    <property type="match status" value="1"/>
</dbReference>
<protein>
    <recommendedName>
        <fullName evidence="5">ADAMTS/ADAMTS-like cysteine-rich domain-containing protein</fullName>
    </recommendedName>
</protein>
<dbReference type="GO" id="GO:0030198">
    <property type="term" value="P:extracellular matrix organization"/>
    <property type="evidence" value="ECO:0007669"/>
    <property type="project" value="InterPro"/>
</dbReference>
<organism evidence="6 7">
    <name type="scientific">Electrophorus electricus</name>
    <name type="common">Electric eel</name>
    <name type="synonym">Gymnotus electricus</name>
    <dbReference type="NCBI Taxonomy" id="8005"/>
    <lineage>
        <taxon>Eukaryota</taxon>
        <taxon>Metazoa</taxon>
        <taxon>Chordata</taxon>
        <taxon>Craniata</taxon>
        <taxon>Vertebrata</taxon>
        <taxon>Euteleostomi</taxon>
        <taxon>Actinopterygii</taxon>
        <taxon>Neopterygii</taxon>
        <taxon>Teleostei</taxon>
        <taxon>Ostariophysi</taxon>
        <taxon>Gymnotiformes</taxon>
        <taxon>Gymnotoidei</taxon>
        <taxon>Gymnotidae</taxon>
        <taxon>Electrophorus</taxon>
    </lineage>
</organism>
<evidence type="ECO:0000256" key="3">
    <source>
        <dbReference type="ARBA" id="ARBA00023157"/>
    </source>
</evidence>
<sequence>LACCKFANRMTSVLIWCLQRCHPPLLTWAVQPQTVDGGWEAWSEWSTCSRTCGAGASISSPLFSPRNGGKYCLGERRRYRICNQELCSLDQPSFRYVQCSRFNTVPYKGRFYKWMHINNRINPCELHCRPVNEYFSEKMMDAVIDGTRCYEDSWSRDMCINGICKSIGCDYEIDSSAMEDRCGVCHGNGSTCETQACFLQLGKVQCPYQILTYQLSKILIFKTRTMK</sequence>